<dbReference type="OMA" id="KARFEFV"/>
<dbReference type="KEGG" id="ats:109763184"/>
<dbReference type="PANTHER" id="PTHR32133:SF318">
    <property type="entry name" value="GENOME ASSEMBLY, CHROMOSOME: II"/>
    <property type="match status" value="1"/>
</dbReference>
<dbReference type="AlphaFoldDB" id="A0A453M4X4"/>
<proteinExistence type="predicted"/>
<dbReference type="RefSeq" id="XP_020177625.1">
    <property type="nucleotide sequence ID" value="XM_020322036.3"/>
</dbReference>
<keyword evidence="2" id="KW-1185">Reference proteome</keyword>
<organism evidence="1 2">
    <name type="scientific">Aegilops tauschii subsp. strangulata</name>
    <name type="common">Goatgrass</name>
    <dbReference type="NCBI Taxonomy" id="200361"/>
    <lineage>
        <taxon>Eukaryota</taxon>
        <taxon>Viridiplantae</taxon>
        <taxon>Streptophyta</taxon>
        <taxon>Embryophyta</taxon>
        <taxon>Tracheophyta</taxon>
        <taxon>Spermatophyta</taxon>
        <taxon>Magnoliopsida</taxon>
        <taxon>Liliopsida</taxon>
        <taxon>Poales</taxon>
        <taxon>Poaceae</taxon>
        <taxon>BOP clade</taxon>
        <taxon>Pooideae</taxon>
        <taxon>Triticodae</taxon>
        <taxon>Triticeae</taxon>
        <taxon>Triticinae</taxon>
        <taxon>Aegilops</taxon>
    </lineage>
</organism>
<dbReference type="GeneID" id="109763184"/>
<protein>
    <recommendedName>
        <fullName evidence="3">F-box domain-containing protein</fullName>
    </recommendedName>
</protein>
<evidence type="ECO:0008006" key="3">
    <source>
        <dbReference type="Google" id="ProtNLM"/>
    </source>
</evidence>
<dbReference type="InterPro" id="IPR036047">
    <property type="entry name" value="F-box-like_dom_sf"/>
</dbReference>
<evidence type="ECO:0000313" key="2">
    <source>
        <dbReference type="Proteomes" id="UP000015105"/>
    </source>
</evidence>
<dbReference type="PANTHER" id="PTHR32133">
    <property type="entry name" value="OS07G0120400 PROTEIN"/>
    <property type="match status" value="1"/>
</dbReference>
<dbReference type="Gramene" id="AET5Gv21047000.2">
    <property type="protein sequence ID" value="AET5Gv21047000.2"/>
    <property type="gene ID" value="AET5Gv21047000"/>
</dbReference>
<sequence>MGELAEDLFLRLAPELVDAVLLRLPPGEPACLVRASVVCKPWFRILADPGFRRRYLEFHRTPSVLGLFEDDGAYVSTSALPSVHPGRGRLADRPLDCRHGRALLAPYSRSFREGNAVILTVLDPLTGRLRRVLSPVDEHVLWFSAAVLCAAQGCDHYGCQGGHFRLAVVTTSDAGVTSGWLYSSETRVWSELTTVGHPKVAYYANQGAPSVLVRDALYFNIDGIIELHLGKLCLSKFEKPIAGKGRLMTAQGGGLGFIAMVDVTNLTLWSGEAGPKGAMVWTKLRVIDLKKLLPAGALMTQTVDYGINGVAEGTQVIFVSTFIGSYMVDLKSRQVRMVSGRGRNITPYTSFYIPAIKAASPSQGQRAGASSVRRAGARGRR</sequence>
<dbReference type="Proteomes" id="UP000015105">
    <property type="component" value="Chromosome 5D"/>
</dbReference>
<reference evidence="2" key="1">
    <citation type="journal article" date="2014" name="Science">
        <title>Ancient hybridizations among the ancestral genomes of bread wheat.</title>
        <authorList>
            <consortium name="International Wheat Genome Sequencing Consortium,"/>
            <person name="Marcussen T."/>
            <person name="Sandve S.R."/>
            <person name="Heier L."/>
            <person name="Spannagl M."/>
            <person name="Pfeifer M."/>
            <person name="Jakobsen K.S."/>
            <person name="Wulff B.B."/>
            <person name="Steuernagel B."/>
            <person name="Mayer K.F."/>
            <person name="Olsen O.A."/>
        </authorList>
    </citation>
    <scope>NUCLEOTIDE SEQUENCE [LARGE SCALE GENOMIC DNA]</scope>
    <source>
        <strain evidence="2">cv. AL8/78</strain>
    </source>
</reference>
<reference evidence="2" key="2">
    <citation type="journal article" date="2017" name="Nat. Plants">
        <title>The Aegilops tauschii genome reveals multiple impacts of transposons.</title>
        <authorList>
            <person name="Zhao G."/>
            <person name="Zou C."/>
            <person name="Li K."/>
            <person name="Wang K."/>
            <person name="Li T."/>
            <person name="Gao L."/>
            <person name="Zhang X."/>
            <person name="Wang H."/>
            <person name="Yang Z."/>
            <person name="Liu X."/>
            <person name="Jiang W."/>
            <person name="Mao L."/>
            <person name="Kong X."/>
            <person name="Jiao Y."/>
            <person name="Jia J."/>
        </authorList>
    </citation>
    <scope>NUCLEOTIDE SEQUENCE [LARGE SCALE GENOMIC DNA]</scope>
    <source>
        <strain evidence="2">cv. AL8/78</strain>
    </source>
</reference>
<reference evidence="1" key="3">
    <citation type="journal article" date="2017" name="Nature">
        <title>Genome sequence of the progenitor of the wheat D genome Aegilops tauschii.</title>
        <authorList>
            <person name="Luo M.C."/>
            <person name="Gu Y.Q."/>
            <person name="Puiu D."/>
            <person name="Wang H."/>
            <person name="Twardziok S.O."/>
            <person name="Deal K.R."/>
            <person name="Huo N."/>
            <person name="Zhu T."/>
            <person name="Wang L."/>
            <person name="Wang Y."/>
            <person name="McGuire P.E."/>
            <person name="Liu S."/>
            <person name="Long H."/>
            <person name="Ramasamy R.K."/>
            <person name="Rodriguez J.C."/>
            <person name="Van S.L."/>
            <person name="Yuan L."/>
            <person name="Wang Z."/>
            <person name="Xia Z."/>
            <person name="Xiao L."/>
            <person name="Anderson O.D."/>
            <person name="Ouyang S."/>
            <person name="Liang Y."/>
            <person name="Zimin A.V."/>
            <person name="Pertea G."/>
            <person name="Qi P."/>
            <person name="Bennetzen J.L."/>
            <person name="Dai X."/>
            <person name="Dawson M.W."/>
            <person name="Muller H.G."/>
            <person name="Kugler K."/>
            <person name="Rivarola-Duarte L."/>
            <person name="Spannagl M."/>
            <person name="Mayer K.F.X."/>
            <person name="Lu F.H."/>
            <person name="Bevan M.W."/>
            <person name="Leroy P."/>
            <person name="Li P."/>
            <person name="You F.M."/>
            <person name="Sun Q."/>
            <person name="Liu Z."/>
            <person name="Lyons E."/>
            <person name="Wicker T."/>
            <person name="Salzberg S.L."/>
            <person name="Devos K.M."/>
            <person name="Dvorak J."/>
        </authorList>
    </citation>
    <scope>NUCLEOTIDE SEQUENCE [LARGE SCALE GENOMIC DNA]</scope>
    <source>
        <strain evidence="1">cv. AL8/78</strain>
    </source>
</reference>
<reference evidence="1" key="4">
    <citation type="submission" date="2019-03" db="UniProtKB">
        <authorList>
            <consortium name="EnsemblPlants"/>
        </authorList>
    </citation>
    <scope>IDENTIFICATION</scope>
</reference>
<dbReference type="SUPFAM" id="SSF81383">
    <property type="entry name" value="F-box domain"/>
    <property type="match status" value="1"/>
</dbReference>
<reference evidence="1" key="5">
    <citation type="journal article" date="2021" name="G3 (Bethesda)">
        <title>Aegilops tauschii genome assembly Aet v5.0 features greater sequence contiguity and improved annotation.</title>
        <authorList>
            <person name="Wang L."/>
            <person name="Zhu T."/>
            <person name="Rodriguez J.C."/>
            <person name="Deal K.R."/>
            <person name="Dubcovsky J."/>
            <person name="McGuire P.E."/>
            <person name="Lux T."/>
            <person name="Spannagl M."/>
            <person name="Mayer K.F.X."/>
            <person name="Baldrich P."/>
            <person name="Meyers B.C."/>
            <person name="Huo N."/>
            <person name="Gu Y.Q."/>
            <person name="Zhou H."/>
            <person name="Devos K.M."/>
            <person name="Bennetzen J.L."/>
            <person name="Unver T."/>
            <person name="Budak H."/>
            <person name="Gulick P.J."/>
            <person name="Galiba G."/>
            <person name="Kalapos B."/>
            <person name="Nelson D.R."/>
            <person name="Li P."/>
            <person name="You F.M."/>
            <person name="Luo M.C."/>
            <person name="Dvorak J."/>
        </authorList>
    </citation>
    <scope>NUCLEOTIDE SEQUENCE [LARGE SCALE GENOMIC DNA]</scope>
    <source>
        <strain evidence="1">cv. AL8/78</strain>
    </source>
</reference>
<evidence type="ECO:0000313" key="1">
    <source>
        <dbReference type="EnsemblPlants" id="AET5Gv21047000.2"/>
    </source>
</evidence>
<dbReference type="EnsemblPlants" id="AET5Gv21047000.2">
    <property type="protein sequence ID" value="AET5Gv21047000.2"/>
    <property type="gene ID" value="AET5Gv21047000"/>
</dbReference>
<name>A0A453M4X4_AEGTS</name>
<accession>A0A453M4X4</accession>
<dbReference type="OrthoDB" id="600290at2759"/>